<dbReference type="AlphaFoldDB" id="A0A6S6T241"/>
<evidence type="ECO:0000256" key="1">
    <source>
        <dbReference type="SAM" id="SignalP"/>
    </source>
</evidence>
<proteinExistence type="predicted"/>
<dbReference type="EMBL" id="CACVAX010000038">
    <property type="protein sequence ID" value="CAA6812712.1"/>
    <property type="molecule type" value="Genomic_DNA"/>
</dbReference>
<feature type="chain" id="PRO_5028124955" evidence="1">
    <location>
        <begin position="17"/>
        <end position="376"/>
    </location>
</feature>
<keyword evidence="1" id="KW-0732">Signal</keyword>
<name>A0A6S6T241_9BACT</name>
<organism evidence="2">
    <name type="scientific">uncultured Sulfurovum sp</name>
    <dbReference type="NCBI Taxonomy" id="269237"/>
    <lineage>
        <taxon>Bacteria</taxon>
        <taxon>Pseudomonadati</taxon>
        <taxon>Campylobacterota</taxon>
        <taxon>Epsilonproteobacteria</taxon>
        <taxon>Campylobacterales</taxon>
        <taxon>Sulfurovaceae</taxon>
        <taxon>Sulfurovum</taxon>
        <taxon>environmental samples</taxon>
    </lineage>
</organism>
<gene>
    <name evidence="2" type="ORF">HELGO_WM5879</name>
</gene>
<accession>A0A6S6T241</accession>
<sequence>MQYFIFLILLSLSLFAHSTLDLSSEQKEGINYGVYSDIKYRDKDLYPRGIEGSLGYENHGTTKKAQFNHLGLYLFGDYEKNFIYGVEFNKHIDAEDSFDSYLEKAYVGYKTHHNNTLKLGRDYNNISFVNNKPYGYGFADMPLAIDSFLDGTYLGDGIFLEYANTDNMKSYLDVTQDKYNKNNRSTLKLEYNLKDTQLIAYLQYRKTAQLRFDYSATTHTHSHGNQNGCTNLSSLNERCFERDNKLLGLGFNHKIGVFDLQGEYLYLDSKGDVYNNQYKVENHNKINTLYLQGLTNYQKILLGYRSEWFMFDNHYNGGGATEITAPLVSQNANKIQNLQTLMLGYKFNKNNKTSIELKQSQDDWAFGLNYNLFFGN</sequence>
<dbReference type="SUPFAM" id="SSF56935">
    <property type="entry name" value="Porins"/>
    <property type="match status" value="1"/>
</dbReference>
<feature type="signal peptide" evidence="1">
    <location>
        <begin position="1"/>
        <end position="16"/>
    </location>
</feature>
<protein>
    <submittedName>
        <fullName evidence="2">Uncharacterized protein</fullName>
    </submittedName>
</protein>
<reference evidence="2" key="1">
    <citation type="submission" date="2020-01" db="EMBL/GenBank/DDBJ databases">
        <authorList>
            <person name="Meier V. D."/>
            <person name="Meier V D."/>
        </authorList>
    </citation>
    <scope>NUCLEOTIDE SEQUENCE</scope>
    <source>
        <strain evidence="2">HLG_WM_MAG_04</strain>
    </source>
</reference>
<evidence type="ECO:0000313" key="2">
    <source>
        <dbReference type="EMBL" id="CAA6812712.1"/>
    </source>
</evidence>